<proteinExistence type="inferred from homology"/>
<name>A0A8J6MHG6_9FIRM</name>
<dbReference type="UniPathway" id="UPA00148"/>
<dbReference type="PIRSF" id="PIRSF036427">
    <property type="entry name" value="Precrrn-2_mtase"/>
    <property type="match status" value="1"/>
</dbReference>
<dbReference type="Gene3D" id="3.30.950.10">
    <property type="entry name" value="Methyltransferase, Cobalt-precorrin-4 Transmethylase, Domain 2"/>
    <property type="match status" value="1"/>
</dbReference>
<evidence type="ECO:0000256" key="6">
    <source>
        <dbReference type="ARBA" id="ARBA00022691"/>
    </source>
</evidence>
<dbReference type="RefSeq" id="WP_155145618.1">
    <property type="nucleotide sequence ID" value="NZ_JACOPQ010000019.1"/>
</dbReference>
<dbReference type="PANTHER" id="PTHR43467">
    <property type="entry name" value="COBALT-PRECORRIN-2 C(20)-METHYLTRANSFERASE"/>
    <property type="match status" value="1"/>
</dbReference>
<keyword evidence="3" id="KW-0169">Cobalamin biosynthesis</keyword>
<evidence type="ECO:0000313" key="10">
    <source>
        <dbReference type="EMBL" id="MBC5738663.1"/>
    </source>
</evidence>
<accession>A0A8J6MHG6</accession>
<dbReference type="InterPro" id="IPR000878">
    <property type="entry name" value="4pyrrol_Mease"/>
</dbReference>
<dbReference type="Gene3D" id="3.40.1010.10">
    <property type="entry name" value="Cobalt-precorrin-4 Transmethylase, Domain 1"/>
    <property type="match status" value="1"/>
</dbReference>
<keyword evidence="5 8" id="KW-0808">Transferase</keyword>
<dbReference type="InterPro" id="IPR003043">
    <property type="entry name" value="Uropor_MeTrfase_CS"/>
</dbReference>
<evidence type="ECO:0000259" key="9">
    <source>
        <dbReference type="Pfam" id="PF00590"/>
    </source>
</evidence>
<evidence type="ECO:0000256" key="5">
    <source>
        <dbReference type="ARBA" id="ARBA00022679"/>
    </source>
</evidence>
<dbReference type="GO" id="GO:0009236">
    <property type="term" value="P:cobalamin biosynthetic process"/>
    <property type="evidence" value="ECO:0007669"/>
    <property type="project" value="UniProtKB-UniRule"/>
</dbReference>
<evidence type="ECO:0000256" key="4">
    <source>
        <dbReference type="ARBA" id="ARBA00022603"/>
    </source>
</evidence>
<comment type="similarity">
    <text evidence="2 7 8">Belongs to the precorrin methyltransferase family.</text>
</comment>
<sequence length="227" mass="24574">MKKGMLYGVGVGPGDPELVTMKAARILREADVVAVPDKGSGEKTALNIVREWTADRELLYCPTPMVRDKALLDGCYGKIADDICALLDAGKNVAFITLGDPTVYSTYIYVHKKVLSRGYRAELIPGVPSFCAVAARLNTSLCEGAERLLIVPASYEGVEECIDFPSNKVFMKSGRALPALRDKLEARGLLEGAAMVANCGMEGERVYESLKELEAGEGYFSVVIVKE</sequence>
<keyword evidence="6" id="KW-0949">S-adenosyl-L-methionine</keyword>
<keyword evidence="11" id="KW-1185">Reference proteome</keyword>
<comment type="pathway">
    <text evidence="1">Cofactor biosynthesis; adenosylcobalamin biosynthesis.</text>
</comment>
<evidence type="ECO:0000256" key="2">
    <source>
        <dbReference type="ARBA" id="ARBA00005879"/>
    </source>
</evidence>
<dbReference type="NCBIfam" id="TIGR01467">
    <property type="entry name" value="cobI_cbiL"/>
    <property type="match status" value="1"/>
</dbReference>
<feature type="domain" description="Tetrapyrrole methylase" evidence="9">
    <location>
        <begin position="5"/>
        <end position="213"/>
    </location>
</feature>
<dbReference type="PROSITE" id="PS00840">
    <property type="entry name" value="SUMT_2"/>
    <property type="match status" value="1"/>
</dbReference>
<evidence type="ECO:0000256" key="7">
    <source>
        <dbReference type="PIRNR" id="PIRNR036427"/>
    </source>
</evidence>
<comment type="caution">
    <text evidence="10">The sequence shown here is derived from an EMBL/GenBank/DDBJ whole genome shotgun (WGS) entry which is preliminary data.</text>
</comment>
<evidence type="ECO:0000256" key="8">
    <source>
        <dbReference type="RuleBase" id="RU003960"/>
    </source>
</evidence>
<dbReference type="EMBL" id="JACOPQ010000019">
    <property type="protein sequence ID" value="MBC5738663.1"/>
    <property type="molecule type" value="Genomic_DNA"/>
</dbReference>
<dbReference type="EC" id="2.1.1.130" evidence="10"/>
<reference evidence="10" key="1">
    <citation type="submission" date="2020-08" db="EMBL/GenBank/DDBJ databases">
        <title>Genome public.</title>
        <authorList>
            <person name="Liu C."/>
            <person name="Sun Q."/>
        </authorList>
    </citation>
    <scope>NUCLEOTIDE SEQUENCE</scope>
    <source>
        <strain evidence="10">NSJ-52</strain>
    </source>
</reference>
<evidence type="ECO:0000256" key="1">
    <source>
        <dbReference type="ARBA" id="ARBA00004953"/>
    </source>
</evidence>
<dbReference type="InterPro" id="IPR006364">
    <property type="entry name" value="CobI/CbiL/CobIJ_dom"/>
</dbReference>
<dbReference type="InterPro" id="IPR014777">
    <property type="entry name" value="4pyrrole_Mease_sub1"/>
</dbReference>
<dbReference type="InterPro" id="IPR014776">
    <property type="entry name" value="4pyrrole_Mease_sub2"/>
</dbReference>
<dbReference type="GO" id="GO:0030788">
    <property type="term" value="F:precorrin-2 C20-methyltransferase activity"/>
    <property type="evidence" value="ECO:0007669"/>
    <property type="project" value="UniProtKB-EC"/>
</dbReference>
<dbReference type="AlphaFoldDB" id="A0A8J6MHG6"/>
<protein>
    <submittedName>
        <fullName evidence="10">Precorrin-2 C(20)-methyltransferase</fullName>
        <ecNumber evidence="10">2.1.1.130</ecNumber>
    </submittedName>
</protein>
<gene>
    <name evidence="10" type="primary">cobI</name>
    <name evidence="10" type="ORF">H8S62_16755</name>
</gene>
<dbReference type="Pfam" id="PF00590">
    <property type="entry name" value="TP_methylase"/>
    <property type="match status" value="1"/>
</dbReference>
<keyword evidence="4 8" id="KW-0489">Methyltransferase</keyword>
<dbReference type="InterPro" id="IPR012382">
    <property type="entry name" value="CobI/CbiL"/>
</dbReference>
<dbReference type="GO" id="GO:0032259">
    <property type="term" value="P:methylation"/>
    <property type="evidence" value="ECO:0007669"/>
    <property type="project" value="UniProtKB-KW"/>
</dbReference>
<dbReference type="SUPFAM" id="SSF53790">
    <property type="entry name" value="Tetrapyrrole methylase"/>
    <property type="match status" value="1"/>
</dbReference>
<evidence type="ECO:0000313" key="11">
    <source>
        <dbReference type="Proteomes" id="UP000607645"/>
    </source>
</evidence>
<dbReference type="InterPro" id="IPR035996">
    <property type="entry name" value="4pyrrol_Methylase_sf"/>
</dbReference>
<organism evidence="10 11">
    <name type="scientific">Lawsonibacter faecis</name>
    <dbReference type="NCBI Taxonomy" id="2763052"/>
    <lineage>
        <taxon>Bacteria</taxon>
        <taxon>Bacillati</taxon>
        <taxon>Bacillota</taxon>
        <taxon>Clostridia</taxon>
        <taxon>Eubacteriales</taxon>
        <taxon>Oscillospiraceae</taxon>
        <taxon>Lawsonibacter</taxon>
    </lineage>
</organism>
<dbReference type="CDD" id="cd11645">
    <property type="entry name" value="Precorrin_2_C20_MT"/>
    <property type="match status" value="1"/>
</dbReference>
<dbReference type="Proteomes" id="UP000607645">
    <property type="component" value="Unassembled WGS sequence"/>
</dbReference>
<evidence type="ECO:0000256" key="3">
    <source>
        <dbReference type="ARBA" id="ARBA00022573"/>
    </source>
</evidence>
<dbReference type="PANTHER" id="PTHR43467:SF2">
    <property type="entry name" value="COBALT-PRECORRIN-2 C(20)-METHYLTRANSFERASE"/>
    <property type="match status" value="1"/>
</dbReference>